<dbReference type="EMBL" id="UINC01005483">
    <property type="protein sequence ID" value="SVA21616.1"/>
    <property type="molecule type" value="Genomic_DNA"/>
</dbReference>
<evidence type="ECO:0000313" key="9">
    <source>
        <dbReference type="EMBL" id="SVA21616.1"/>
    </source>
</evidence>
<comment type="subcellular location">
    <subcellularLocation>
        <location evidence="1">Cell membrane</location>
        <topology evidence="1">Multi-pass membrane protein</topology>
    </subcellularLocation>
</comment>
<dbReference type="CDD" id="cd06173">
    <property type="entry name" value="MFS_MefA_like"/>
    <property type="match status" value="1"/>
</dbReference>
<dbReference type="GO" id="GO:0005886">
    <property type="term" value="C:plasma membrane"/>
    <property type="evidence" value="ECO:0007669"/>
    <property type="project" value="UniProtKB-SubCell"/>
</dbReference>
<dbReference type="PANTHER" id="PTHR23513:SF11">
    <property type="entry name" value="STAPHYLOFERRIN A TRANSPORTER"/>
    <property type="match status" value="1"/>
</dbReference>
<feature type="transmembrane region" description="Helical" evidence="7">
    <location>
        <begin position="282"/>
        <end position="307"/>
    </location>
</feature>
<feature type="domain" description="Major facilitator superfamily (MFS) profile" evidence="8">
    <location>
        <begin position="1"/>
        <end position="372"/>
    </location>
</feature>
<dbReference type="InterPro" id="IPR020846">
    <property type="entry name" value="MFS_dom"/>
</dbReference>
<feature type="transmembrane region" description="Helical" evidence="7">
    <location>
        <begin position="148"/>
        <end position="167"/>
    </location>
</feature>
<proteinExistence type="predicted"/>
<sequence length="382" mass="40068">MNALRLGAVAQGLLMWELTGSTLSLGGVAAATAIPMVLVNIFGGVLADRHEAKFLLGGSSLIGALLLVVLGILDITDTVQPWHVFSFSVISGFVAGADQPSRQAYFPSLVPASAIKSAVTINGSLIASASVVAPTVGGLLIAALGTHVGFFVASIGWFAMFVATVFLPRRGTSSFHRSVLRDLGTGFGFILRNRVLLILMILAFANMLMVFGWIGMLPAYVDLFGGGAREVGYMFSSAGIGAFSGILVAGKLSSGRYMGWMILGGAASFSAIMLAVSNSPSIIIAMVLAAMAHFGNGLFNISLIVAVQLRVPEDIRGRVMGVFAISQSIGLLGGLWTGVLSTLIGLREAMMVGPFILLLMIVTVLSTQRKIRKLHEDPAHDR</sequence>
<dbReference type="PANTHER" id="PTHR23513">
    <property type="entry name" value="INTEGRAL MEMBRANE EFFLUX PROTEIN-RELATED"/>
    <property type="match status" value="1"/>
</dbReference>
<keyword evidence="2" id="KW-0813">Transport</keyword>
<feature type="transmembrane region" description="Helical" evidence="7">
    <location>
        <begin position="257"/>
        <end position="276"/>
    </location>
</feature>
<dbReference type="SUPFAM" id="SSF103473">
    <property type="entry name" value="MFS general substrate transporter"/>
    <property type="match status" value="1"/>
</dbReference>
<keyword evidence="4 7" id="KW-0812">Transmembrane</keyword>
<name>A0A381U041_9ZZZZ</name>
<evidence type="ECO:0000256" key="1">
    <source>
        <dbReference type="ARBA" id="ARBA00004651"/>
    </source>
</evidence>
<dbReference type="Gene3D" id="1.20.1250.20">
    <property type="entry name" value="MFS general substrate transporter like domains"/>
    <property type="match status" value="1"/>
</dbReference>
<dbReference type="AlphaFoldDB" id="A0A381U041"/>
<evidence type="ECO:0000256" key="2">
    <source>
        <dbReference type="ARBA" id="ARBA00022448"/>
    </source>
</evidence>
<feature type="transmembrane region" description="Helical" evidence="7">
    <location>
        <begin position="23"/>
        <end position="47"/>
    </location>
</feature>
<protein>
    <recommendedName>
        <fullName evidence="8">Major facilitator superfamily (MFS) profile domain-containing protein</fullName>
    </recommendedName>
</protein>
<evidence type="ECO:0000256" key="4">
    <source>
        <dbReference type="ARBA" id="ARBA00022692"/>
    </source>
</evidence>
<feature type="transmembrane region" description="Helical" evidence="7">
    <location>
        <begin position="195"/>
        <end position="219"/>
    </location>
</feature>
<feature type="transmembrane region" description="Helical" evidence="7">
    <location>
        <begin position="231"/>
        <end position="250"/>
    </location>
</feature>
<dbReference type="InterPro" id="IPR036259">
    <property type="entry name" value="MFS_trans_sf"/>
</dbReference>
<feature type="transmembrane region" description="Helical" evidence="7">
    <location>
        <begin position="54"/>
        <end position="73"/>
    </location>
</feature>
<keyword evidence="5 7" id="KW-1133">Transmembrane helix</keyword>
<evidence type="ECO:0000256" key="6">
    <source>
        <dbReference type="ARBA" id="ARBA00023136"/>
    </source>
</evidence>
<reference evidence="9" key="1">
    <citation type="submission" date="2018-05" db="EMBL/GenBank/DDBJ databases">
        <authorList>
            <person name="Lanie J.A."/>
            <person name="Ng W.-L."/>
            <person name="Kazmierczak K.M."/>
            <person name="Andrzejewski T.M."/>
            <person name="Davidsen T.M."/>
            <person name="Wayne K.J."/>
            <person name="Tettelin H."/>
            <person name="Glass J.I."/>
            <person name="Rusch D."/>
            <person name="Podicherti R."/>
            <person name="Tsui H.-C.T."/>
            <person name="Winkler M.E."/>
        </authorList>
    </citation>
    <scope>NUCLEOTIDE SEQUENCE</scope>
</reference>
<keyword evidence="6 7" id="KW-0472">Membrane</keyword>
<evidence type="ECO:0000256" key="7">
    <source>
        <dbReference type="SAM" id="Phobius"/>
    </source>
</evidence>
<feature type="transmembrane region" description="Helical" evidence="7">
    <location>
        <begin position="349"/>
        <end position="367"/>
    </location>
</feature>
<organism evidence="9">
    <name type="scientific">marine metagenome</name>
    <dbReference type="NCBI Taxonomy" id="408172"/>
    <lineage>
        <taxon>unclassified sequences</taxon>
        <taxon>metagenomes</taxon>
        <taxon>ecological metagenomes</taxon>
    </lineage>
</organism>
<gene>
    <name evidence="9" type="ORF">METZ01_LOCUS74470</name>
</gene>
<dbReference type="GO" id="GO:0022857">
    <property type="term" value="F:transmembrane transporter activity"/>
    <property type="evidence" value="ECO:0007669"/>
    <property type="project" value="InterPro"/>
</dbReference>
<evidence type="ECO:0000259" key="8">
    <source>
        <dbReference type="PROSITE" id="PS50850"/>
    </source>
</evidence>
<evidence type="ECO:0000256" key="3">
    <source>
        <dbReference type="ARBA" id="ARBA00022475"/>
    </source>
</evidence>
<dbReference type="InterPro" id="IPR010290">
    <property type="entry name" value="TM_effector"/>
</dbReference>
<evidence type="ECO:0000256" key="5">
    <source>
        <dbReference type="ARBA" id="ARBA00022989"/>
    </source>
</evidence>
<feature type="transmembrane region" description="Helical" evidence="7">
    <location>
        <begin position="319"/>
        <end position="343"/>
    </location>
</feature>
<dbReference type="Pfam" id="PF05977">
    <property type="entry name" value="MFS_3"/>
    <property type="match status" value="1"/>
</dbReference>
<dbReference type="PROSITE" id="PS50850">
    <property type="entry name" value="MFS"/>
    <property type="match status" value="1"/>
</dbReference>
<accession>A0A381U041</accession>
<keyword evidence="3" id="KW-1003">Cell membrane</keyword>